<dbReference type="AlphaFoldDB" id="A0A7C5MWF2"/>
<gene>
    <name evidence="3" type="ORF">ENJ98_02185</name>
</gene>
<dbReference type="PANTHER" id="PTHR35562:SF2">
    <property type="entry name" value="DNA ENDONUCLEASE SMRA-RELATED"/>
    <property type="match status" value="1"/>
</dbReference>
<dbReference type="GO" id="GO:0004520">
    <property type="term" value="F:DNA endonuclease activity"/>
    <property type="evidence" value="ECO:0007669"/>
    <property type="project" value="TreeGrafter"/>
</dbReference>
<dbReference type="Pfam" id="PF01713">
    <property type="entry name" value="Smr"/>
    <property type="match status" value="1"/>
</dbReference>
<protein>
    <submittedName>
        <fullName evidence="3">DNA mismatch repair protein MutS</fullName>
    </submittedName>
</protein>
<evidence type="ECO:0000256" key="1">
    <source>
        <dbReference type="SAM" id="MobiDB-lite"/>
    </source>
</evidence>
<dbReference type="InterPro" id="IPR002625">
    <property type="entry name" value="Smr_dom"/>
</dbReference>
<name>A0A7C5MWF2_9GAMM</name>
<comment type="caution">
    <text evidence="3">The sequence shown here is derived from an EMBL/GenBank/DDBJ whole genome shotgun (WGS) entry which is preliminary data.</text>
</comment>
<reference evidence="3" key="1">
    <citation type="journal article" date="2020" name="mSystems">
        <title>Genome- and Community-Level Interaction Insights into Carbon Utilization and Element Cycling Functions of Hydrothermarchaeota in Hydrothermal Sediment.</title>
        <authorList>
            <person name="Zhou Z."/>
            <person name="Liu Y."/>
            <person name="Xu W."/>
            <person name="Pan J."/>
            <person name="Luo Z.H."/>
            <person name="Li M."/>
        </authorList>
    </citation>
    <scope>NUCLEOTIDE SEQUENCE [LARGE SCALE GENOMIC DNA]</scope>
    <source>
        <strain evidence="3">HyVt-535</strain>
    </source>
</reference>
<dbReference type="EMBL" id="DROM01000137">
    <property type="protein sequence ID" value="HHH13021.1"/>
    <property type="molecule type" value="Genomic_DNA"/>
</dbReference>
<evidence type="ECO:0000259" key="2">
    <source>
        <dbReference type="PROSITE" id="PS50828"/>
    </source>
</evidence>
<organism evidence="3">
    <name type="scientific">Thiolapillus brandeum</name>
    <dbReference type="NCBI Taxonomy" id="1076588"/>
    <lineage>
        <taxon>Bacteria</taxon>
        <taxon>Pseudomonadati</taxon>
        <taxon>Pseudomonadota</taxon>
        <taxon>Gammaproteobacteria</taxon>
        <taxon>Chromatiales</taxon>
        <taxon>Sedimenticolaceae</taxon>
        <taxon>Thiolapillus</taxon>
    </lineage>
</organism>
<evidence type="ECO:0000313" key="3">
    <source>
        <dbReference type="EMBL" id="HHH13021.1"/>
    </source>
</evidence>
<dbReference type="PANTHER" id="PTHR35562">
    <property type="entry name" value="DNA ENDONUCLEASE SMRA-RELATED"/>
    <property type="match status" value="1"/>
</dbReference>
<sequence>MGSGDEKQDDDLGLFREAMGDVEPLRHDKAAPWRRRRKPVPLELPGDAQPGDEFGDTAEEAPEFLEFRRPGIQHRLFQDLQRGVIEPEASLDLHGMRVDDARRALGRFLDQSLKARRRCVRIIHGKGKRSGGQPVIKQRVNQWLPQRKEVLAFCSAPRWDGGTGAAYVLLSRKWGGV</sequence>
<dbReference type="PROSITE" id="PS50828">
    <property type="entry name" value="SMR"/>
    <property type="match status" value="1"/>
</dbReference>
<accession>A0A7C5MWF2</accession>
<proteinExistence type="predicted"/>
<dbReference type="Gene3D" id="3.30.1370.110">
    <property type="match status" value="1"/>
</dbReference>
<dbReference type="SMART" id="SM00463">
    <property type="entry name" value="SMR"/>
    <property type="match status" value="1"/>
</dbReference>
<feature type="domain" description="Smr" evidence="2">
    <location>
        <begin position="91"/>
        <end position="171"/>
    </location>
</feature>
<feature type="region of interest" description="Disordered" evidence="1">
    <location>
        <begin position="1"/>
        <end position="53"/>
    </location>
</feature>
<dbReference type="Proteomes" id="UP000886100">
    <property type="component" value="Unassembled WGS sequence"/>
</dbReference>
<dbReference type="SUPFAM" id="SSF160443">
    <property type="entry name" value="SMR domain-like"/>
    <property type="match status" value="1"/>
</dbReference>
<dbReference type="InterPro" id="IPR036063">
    <property type="entry name" value="Smr_dom_sf"/>
</dbReference>